<dbReference type="AlphaFoldDB" id="A0A9Q0JXD3"/>
<dbReference type="GO" id="GO:0005737">
    <property type="term" value="C:cytoplasm"/>
    <property type="evidence" value="ECO:0007669"/>
    <property type="project" value="UniProtKB-ARBA"/>
</dbReference>
<keyword evidence="5" id="KW-0472">Membrane</keyword>
<dbReference type="CDD" id="cd14231">
    <property type="entry name" value="GAT_GGA-like_plant"/>
    <property type="match status" value="1"/>
</dbReference>
<dbReference type="Gene3D" id="1.25.40.90">
    <property type="match status" value="1"/>
</dbReference>
<dbReference type="EMBL" id="JAMYWD010000012">
    <property type="protein sequence ID" value="KAJ4954035.1"/>
    <property type="molecule type" value="Genomic_DNA"/>
</dbReference>
<evidence type="ECO:0000313" key="10">
    <source>
        <dbReference type="Proteomes" id="UP001141806"/>
    </source>
</evidence>
<evidence type="ECO:0000259" key="7">
    <source>
        <dbReference type="PROSITE" id="PS50179"/>
    </source>
</evidence>
<dbReference type="InterPro" id="IPR004152">
    <property type="entry name" value="GAT_dom"/>
</dbReference>
<keyword evidence="3" id="KW-0813">Transport</keyword>
<dbReference type="Proteomes" id="UP001141806">
    <property type="component" value="Unassembled WGS sequence"/>
</dbReference>
<evidence type="ECO:0000256" key="2">
    <source>
        <dbReference type="ARBA" id="ARBA00007708"/>
    </source>
</evidence>
<evidence type="ECO:0000259" key="8">
    <source>
        <dbReference type="PROSITE" id="PS50909"/>
    </source>
</evidence>
<evidence type="ECO:0008006" key="11">
    <source>
        <dbReference type="Google" id="ProtNLM"/>
    </source>
</evidence>
<feature type="domain" description="GAT" evidence="8">
    <location>
        <begin position="303"/>
        <end position="391"/>
    </location>
</feature>
<dbReference type="SMART" id="SM00288">
    <property type="entry name" value="VHS"/>
    <property type="match status" value="1"/>
</dbReference>
<feature type="region of interest" description="Disordered" evidence="6">
    <location>
        <begin position="607"/>
        <end position="650"/>
    </location>
</feature>
<dbReference type="GO" id="GO:0016020">
    <property type="term" value="C:membrane"/>
    <property type="evidence" value="ECO:0007669"/>
    <property type="project" value="UniProtKB-SubCell"/>
</dbReference>
<protein>
    <recommendedName>
        <fullName evidence="11">Target of Myb protein 1</fullName>
    </recommendedName>
</protein>
<evidence type="ECO:0000256" key="3">
    <source>
        <dbReference type="ARBA" id="ARBA00022448"/>
    </source>
</evidence>
<comment type="similarity">
    <text evidence="2">Belongs to the TOM1 family.</text>
</comment>
<keyword evidence="4" id="KW-0653">Protein transport</keyword>
<dbReference type="GO" id="GO:0043130">
    <property type="term" value="F:ubiquitin binding"/>
    <property type="evidence" value="ECO:0007669"/>
    <property type="project" value="InterPro"/>
</dbReference>
<dbReference type="CDD" id="cd03561">
    <property type="entry name" value="VHS"/>
    <property type="match status" value="1"/>
</dbReference>
<feature type="region of interest" description="Disordered" evidence="6">
    <location>
        <begin position="426"/>
        <end position="468"/>
    </location>
</feature>
<organism evidence="9 10">
    <name type="scientific">Protea cynaroides</name>
    <dbReference type="NCBI Taxonomy" id="273540"/>
    <lineage>
        <taxon>Eukaryota</taxon>
        <taxon>Viridiplantae</taxon>
        <taxon>Streptophyta</taxon>
        <taxon>Embryophyta</taxon>
        <taxon>Tracheophyta</taxon>
        <taxon>Spermatophyta</taxon>
        <taxon>Magnoliopsida</taxon>
        <taxon>Proteales</taxon>
        <taxon>Proteaceae</taxon>
        <taxon>Protea</taxon>
    </lineage>
</organism>
<dbReference type="SUPFAM" id="SSF48464">
    <property type="entry name" value="ENTH/VHS domain"/>
    <property type="match status" value="1"/>
</dbReference>
<evidence type="ECO:0000256" key="1">
    <source>
        <dbReference type="ARBA" id="ARBA00004170"/>
    </source>
</evidence>
<feature type="compositionally biased region" description="Basic and acidic residues" evidence="6">
    <location>
        <begin position="481"/>
        <end position="493"/>
    </location>
</feature>
<reference evidence="9" key="1">
    <citation type="journal article" date="2023" name="Plant J.">
        <title>The genome of the king protea, Protea cynaroides.</title>
        <authorList>
            <person name="Chang J."/>
            <person name="Duong T.A."/>
            <person name="Schoeman C."/>
            <person name="Ma X."/>
            <person name="Roodt D."/>
            <person name="Barker N."/>
            <person name="Li Z."/>
            <person name="Van de Peer Y."/>
            <person name="Mizrachi E."/>
        </authorList>
    </citation>
    <scope>NUCLEOTIDE SEQUENCE</scope>
    <source>
        <tissue evidence="9">Young leaves</tissue>
    </source>
</reference>
<dbReference type="PROSITE" id="PS50909">
    <property type="entry name" value="GAT"/>
    <property type="match status" value="1"/>
</dbReference>
<evidence type="ECO:0000256" key="6">
    <source>
        <dbReference type="SAM" id="MobiDB-lite"/>
    </source>
</evidence>
<dbReference type="PANTHER" id="PTHR45898:SF14">
    <property type="entry name" value="TOM1-LIKE PROTEIN 4"/>
    <property type="match status" value="1"/>
</dbReference>
<dbReference type="InterPro" id="IPR038425">
    <property type="entry name" value="GAT_sf"/>
</dbReference>
<evidence type="ECO:0000256" key="5">
    <source>
        <dbReference type="ARBA" id="ARBA00023136"/>
    </source>
</evidence>
<feature type="compositionally biased region" description="Polar residues" evidence="6">
    <location>
        <begin position="607"/>
        <end position="617"/>
    </location>
</feature>
<sequence length="650" mass="71756">MGGQPALKKKKNEPTATTFLALATMNIAPTTEEQIRVIPLEIERENNLHLPNFVPPSSIEVEKTCQTLAKSECRDKKNSHIYTTNHPGKGKSTTFKAFSLKNTVSRQEVSIGSWSWRAGVGERAGMANDAAAFVERATSDMLIGPDWAINLELCDIINMDPGQAKETLKLLKKRLGSKDPQIQLLALFVLETLSKNCGEHVFQHIIESDILNEMVKIVKKKPNLNVREKILILIDTWQEAFGGPQRRYPQYYAAYHELKSAGVEFPPRAENSVPLFTPPPTQPIVHSAPMNDDATVEASLQSDTAALSLPEIQNARGLADVLMDMLNALDPKSPEGVRQEVIVDFVDQCKSYQKRVMILVNNTTDEELLFQGLALNDELQSVLCRHDDIVKGKPNVVGQATETSFTPLVNVNNEDDESDDDFAQLARRSSRDNAQEQARKPGNSKNEQTFCPPLLPPPPSSKWPISKDAGMVDFLSGDAYETERSLEPPERKPSAVPFHFDNTRTSSLSSPPSLAEDLTSCSEFSVFPKFDKPLQTAKSTEKLPPTPWDVQSPSAVPPPPSKHNQREQYFEQQQGLSGDAMRNGSGSGFSYDGLVGQTQNLSLYHGMTNSKDSLTSTKQEEPGDALFKDLVAIARAKPSSSPKSGTHRSH</sequence>
<gene>
    <name evidence="9" type="ORF">NE237_030867</name>
</gene>
<feature type="compositionally biased region" description="Basic and acidic residues" evidence="6">
    <location>
        <begin position="429"/>
        <end position="439"/>
    </location>
</feature>
<dbReference type="Pfam" id="PF00790">
    <property type="entry name" value="VHS"/>
    <property type="match status" value="1"/>
</dbReference>
<evidence type="ECO:0000256" key="4">
    <source>
        <dbReference type="ARBA" id="ARBA00022927"/>
    </source>
</evidence>
<dbReference type="InterPro" id="IPR008942">
    <property type="entry name" value="ENTH_VHS"/>
</dbReference>
<dbReference type="InterPro" id="IPR044836">
    <property type="entry name" value="TOL_plant"/>
</dbReference>
<proteinExistence type="inferred from homology"/>
<dbReference type="PANTHER" id="PTHR45898">
    <property type="entry name" value="TOM1-LIKE PROTEIN"/>
    <property type="match status" value="1"/>
</dbReference>
<keyword evidence="10" id="KW-1185">Reference proteome</keyword>
<dbReference type="GO" id="GO:0035091">
    <property type="term" value="F:phosphatidylinositol binding"/>
    <property type="evidence" value="ECO:0007669"/>
    <property type="project" value="InterPro"/>
</dbReference>
<dbReference type="GO" id="GO:0043328">
    <property type="term" value="P:protein transport to vacuole involved in ubiquitin-dependent protein catabolic process via the multivesicular body sorting pathway"/>
    <property type="evidence" value="ECO:0007669"/>
    <property type="project" value="InterPro"/>
</dbReference>
<dbReference type="FunFam" id="1.25.40.90:FF:000028">
    <property type="entry name" value="TOM1-like protein 2"/>
    <property type="match status" value="1"/>
</dbReference>
<evidence type="ECO:0000313" key="9">
    <source>
        <dbReference type="EMBL" id="KAJ4954035.1"/>
    </source>
</evidence>
<comment type="subcellular location">
    <subcellularLocation>
        <location evidence="1">Membrane</location>
        <topology evidence="1">Peripheral membrane protein</topology>
    </subcellularLocation>
</comment>
<dbReference type="SUPFAM" id="SSF89009">
    <property type="entry name" value="GAT-like domain"/>
    <property type="match status" value="1"/>
</dbReference>
<feature type="domain" description="VHS" evidence="7">
    <location>
        <begin position="137"/>
        <end position="266"/>
    </location>
</feature>
<dbReference type="OrthoDB" id="2018246at2759"/>
<accession>A0A9Q0JXD3</accession>
<feature type="region of interest" description="Disordered" evidence="6">
    <location>
        <begin position="537"/>
        <end position="592"/>
    </location>
</feature>
<dbReference type="Pfam" id="PF03127">
    <property type="entry name" value="GAT"/>
    <property type="match status" value="1"/>
</dbReference>
<dbReference type="InterPro" id="IPR002014">
    <property type="entry name" value="VHS_dom"/>
</dbReference>
<feature type="region of interest" description="Disordered" evidence="6">
    <location>
        <begin position="480"/>
        <end position="514"/>
    </location>
</feature>
<comment type="caution">
    <text evidence="9">The sequence shown here is derived from an EMBL/GenBank/DDBJ whole genome shotgun (WGS) entry which is preliminary data.</text>
</comment>
<dbReference type="Gene3D" id="1.20.58.160">
    <property type="match status" value="1"/>
</dbReference>
<name>A0A9Q0JXD3_9MAGN</name>
<dbReference type="PROSITE" id="PS50179">
    <property type="entry name" value="VHS"/>
    <property type="match status" value="1"/>
</dbReference>